<feature type="transmembrane region" description="Helical" evidence="3">
    <location>
        <begin position="259"/>
        <end position="281"/>
    </location>
</feature>
<gene>
    <name evidence="4" type="ORF">CMUST_00410</name>
</gene>
<keyword evidence="3" id="KW-0812">Transmembrane</keyword>
<dbReference type="EMBL" id="CP011542">
    <property type="protein sequence ID" value="AKK04439.1"/>
    <property type="molecule type" value="Genomic_DNA"/>
</dbReference>
<dbReference type="CDD" id="cd05827">
    <property type="entry name" value="Sortase_C"/>
    <property type="match status" value="1"/>
</dbReference>
<feature type="active site" description="Proton donor/acceptor" evidence="2">
    <location>
        <position position="161"/>
    </location>
</feature>
<evidence type="ECO:0000256" key="2">
    <source>
        <dbReference type="PIRSR" id="PIRSR605754-1"/>
    </source>
</evidence>
<dbReference type="NCBIfam" id="TIGR01076">
    <property type="entry name" value="sortase_fam"/>
    <property type="match status" value="1"/>
</dbReference>
<reference evidence="4 5" key="1">
    <citation type="journal article" date="2015" name="Genome Announc.">
        <title>Complete Genome Sequence of the Type Strain Corynebacterium mustelae DSM 45274, Isolated from Various Tissues of a Male Ferret with Lethal Sepsis.</title>
        <authorList>
            <person name="Ruckert C."/>
            <person name="Eimer J."/>
            <person name="Winkler A."/>
            <person name="Tauch A."/>
        </authorList>
    </citation>
    <scope>NUCLEOTIDE SEQUENCE [LARGE SCALE GENOMIC DNA]</scope>
    <source>
        <strain evidence="4 5">DSM 45274</strain>
    </source>
</reference>
<accession>A0A0G3GTH7</accession>
<evidence type="ECO:0000313" key="5">
    <source>
        <dbReference type="Proteomes" id="UP000035199"/>
    </source>
</evidence>
<dbReference type="InterPro" id="IPR042002">
    <property type="entry name" value="Sortase_C"/>
</dbReference>
<keyword evidence="5" id="KW-1185">Reference proteome</keyword>
<dbReference type="InterPro" id="IPR023365">
    <property type="entry name" value="Sortase_dom-sf"/>
</dbReference>
<evidence type="ECO:0000313" key="4">
    <source>
        <dbReference type="EMBL" id="AKK04439.1"/>
    </source>
</evidence>
<keyword evidence="1 4" id="KW-0378">Hydrolase</keyword>
<dbReference type="InterPro" id="IPR005754">
    <property type="entry name" value="Sortase"/>
</dbReference>
<sequence>MHTIMTSPKAQPSAFRRIVLPALVIIVGIAVLVYPVAATQWNNYKQLRVAEQYSTLERDKDPIVLNEMVAAAHEYNQNRATGPILDPWLARITPDNTDYQEYLHQLDAFDVMARLVIPSVNIDLPVFHGTTEEVLHKGVGHLFGSDLPIGGESTHSVLTGHTGLSVATLFDNLADVKIGDAIYVAVAGQRLKYEIHDMQVVLPDQTDSLNKQEGKDLLTLITCTPYGVNSHRILVTAHQVPMNAADEHALNGSGMNIQWWMWLFGLSAVCAAALLLSWIMVMVRRSRPKINGEQP</sequence>
<dbReference type="Proteomes" id="UP000035199">
    <property type="component" value="Chromosome"/>
</dbReference>
<proteinExistence type="predicted"/>
<dbReference type="KEGG" id="cmv:CMUST_00410"/>
<evidence type="ECO:0000256" key="3">
    <source>
        <dbReference type="SAM" id="Phobius"/>
    </source>
</evidence>
<dbReference type="Pfam" id="PF04203">
    <property type="entry name" value="Sortase"/>
    <property type="match status" value="1"/>
</dbReference>
<dbReference type="STRING" id="571915.CMUST_00410"/>
<dbReference type="PATRIC" id="fig|571915.4.peg.85"/>
<protein>
    <submittedName>
        <fullName evidence="4">Sortase family protein, LPXTG-site transpeptidase</fullName>
        <ecNumber evidence="4">3.4.22.70</ecNumber>
    </submittedName>
</protein>
<dbReference type="SUPFAM" id="SSF63817">
    <property type="entry name" value="Sortase"/>
    <property type="match status" value="1"/>
</dbReference>
<organism evidence="4 5">
    <name type="scientific">Corynebacterium mustelae</name>
    <dbReference type="NCBI Taxonomy" id="571915"/>
    <lineage>
        <taxon>Bacteria</taxon>
        <taxon>Bacillati</taxon>
        <taxon>Actinomycetota</taxon>
        <taxon>Actinomycetes</taxon>
        <taxon>Mycobacteriales</taxon>
        <taxon>Corynebacteriaceae</taxon>
        <taxon>Corynebacterium</taxon>
    </lineage>
</organism>
<dbReference type="OrthoDB" id="5242161at2"/>
<keyword evidence="3" id="KW-0472">Membrane</keyword>
<reference evidence="5" key="2">
    <citation type="submission" date="2015-05" db="EMBL/GenBank/DDBJ databases">
        <title>Complete genome sequence of Corynebacterium mustelae DSM 45274, isolated from various tissues of a male ferret with lethal sepsis.</title>
        <authorList>
            <person name="Ruckert C."/>
            <person name="Albersmeier A."/>
            <person name="Winkler A."/>
            <person name="Tauch A."/>
        </authorList>
    </citation>
    <scope>NUCLEOTIDE SEQUENCE [LARGE SCALE GENOMIC DNA]</scope>
    <source>
        <strain evidence="5">DSM 45274</strain>
    </source>
</reference>
<dbReference type="AlphaFoldDB" id="A0A0G3GTH7"/>
<feature type="transmembrane region" description="Helical" evidence="3">
    <location>
        <begin position="18"/>
        <end position="37"/>
    </location>
</feature>
<dbReference type="EC" id="3.4.22.70" evidence="4"/>
<name>A0A0G3GTH7_9CORY</name>
<feature type="active site" description="Acyl-thioester intermediate" evidence="2">
    <location>
        <position position="223"/>
    </location>
</feature>
<keyword evidence="3" id="KW-1133">Transmembrane helix</keyword>
<dbReference type="GO" id="GO:0016787">
    <property type="term" value="F:hydrolase activity"/>
    <property type="evidence" value="ECO:0007669"/>
    <property type="project" value="UniProtKB-KW"/>
</dbReference>
<dbReference type="Gene3D" id="2.40.260.10">
    <property type="entry name" value="Sortase"/>
    <property type="match status" value="1"/>
</dbReference>
<evidence type="ECO:0000256" key="1">
    <source>
        <dbReference type="ARBA" id="ARBA00022801"/>
    </source>
</evidence>
<dbReference type="NCBIfam" id="NF033745">
    <property type="entry name" value="class_C_sortase"/>
    <property type="match status" value="1"/>
</dbReference>